<evidence type="ECO:0000256" key="1">
    <source>
        <dbReference type="SAM" id="MobiDB-lite"/>
    </source>
</evidence>
<reference evidence="2" key="1">
    <citation type="submission" date="2020-03" db="EMBL/GenBank/DDBJ databases">
        <authorList>
            <person name="Weist P."/>
        </authorList>
    </citation>
    <scope>NUCLEOTIDE SEQUENCE</scope>
</reference>
<dbReference type="Proteomes" id="UP001153269">
    <property type="component" value="Unassembled WGS sequence"/>
</dbReference>
<gene>
    <name evidence="2" type="ORF">PLEPLA_LOCUS31061</name>
</gene>
<keyword evidence="3" id="KW-1185">Reference proteome</keyword>
<proteinExistence type="predicted"/>
<sequence>MSLLASDWVRLLFGAEQVVDRGFLRRFLKALESEEKHVTERLNELKLTINLSRTEQSSQGAENSGQARSNRSSATQGQAAVAMVTRLDAAGGEKKASEEEKHHGMRNRELLGGSGKDAATQ</sequence>
<feature type="compositionally biased region" description="Basic and acidic residues" evidence="1">
    <location>
        <begin position="91"/>
        <end position="109"/>
    </location>
</feature>
<evidence type="ECO:0000313" key="2">
    <source>
        <dbReference type="EMBL" id="CAB1443345.1"/>
    </source>
</evidence>
<evidence type="ECO:0000313" key="3">
    <source>
        <dbReference type="Proteomes" id="UP001153269"/>
    </source>
</evidence>
<feature type="compositionally biased region" description="Polar residues" evidence="1">
    <location>
        <begin position="52"/>
        <end position="78"/>
    </location>
</feature>
<name>A0A9N7V0V9_PLEPL</name>
<protein>
    <submittedName>
        <fullName evidence="2">Uncharacterized protein</fullName>
    </submittedName>
</protein>
<dbReference type="EMBL" id="CADEAL010003069">
    <property type="protein sequence ID" value="CAB1443345.1"/>
    <property type="molecule type" value="Genomic_DNA"/>
</dbReference>
<organism evidence="2 3">
    <name type="scientific">Pleuronectes platessa</name>
    <name type="common">European plaice</name>
    <dbReference type="NCBI Taxonomy" id="8262"/>
    <lineage>
        <taxon>Eukaryota</taxon>
        <taxon>Metazoa</taxon>
        <taxon>Chordata</taxon>
        <taxon>Craniata</taxon>
        <taxon>Vertebrata</taxon>
        <taxon>Euteleostomi</taxon>
        <taxon>Actinopterygii</taxon>
        <taxon>Neopterygii</taxon>
        <taxon>Teleostei</taxon>
        <taxon>Neoteleostei</taxon>
        <taxon>Acanthomorphata</taxon>
        <taxon>Carangaria</taxon>
        <taxon>Pleuronectiformes</taxon>
        <taxon>Pleuronectoidei</taxon>
        <taxon>Pleuronectidae</taxon>
        <taxon>Pleuronectes</taxon>
    </lineage>
</organism>
<accession>A0A9N7V0V9</accession>
<dbReference type="AlphaFoldDB" id="A0A9N7V0V9"/>
<feature type="region of interest" description="Disordered" evidence="1">
    <location>
        <begin position="52"/>
        <end position="121"/>
    </location>
</feature>
<comment type="caution">
    <text evidence="2">The sequence shown here is derived from an EMBL/GenBank/DDBJ whole genome shotgun (WGS) entry which is preliminary data.</text>
</comment>